<protein>
    <recommendedName>
        <fullName evidence="4">Prephenate dehydrogenase</fullName>
        <ecNumber evidence="3">1.3.1.12</ecNumber>
    </recommendedName>
</protein>
<dbReference type="GO" id="GO:0070403">
    <property type="term" value="F:NAD+ binding"/>
    <property type="evidence" value="ECO:0007669"/>
    <property type="project" value="InterPro"/>
</dbReference>
<dbReference type="FunFam" id="3.40.50.720:FF:000208">
    <property type="entry name" value="Prephenate dehydrogenase"/>
    <property type="match status" value="1"/>
</dbReference>
<comment type="caution">
    <text evidence="13">The sequence shown here is derived from an EMBL/GenBank/DDBJ whole genome shotgun (WGS) entry which is preliminary data.</text>
</comment>
<dbReference type="GO" id="GO:0006571">
    <property type="term" value="P:tyrosine biosynthetic process"/>
    <property type="evidence" value="ECO:0007669"/>
    <property type="project" value="UniProtKB-UniPathway"/>
</dbReference>
<dbReference type="EC" id="1.3.1.12" evidence="3"/>
<dbReference type="SUPFAM" id="SSF48179">
    <property type="entry name" value="6-phosphogluconate dehydrogenase C-terminal domain-like"/>
    <property type="match status" value="1"/>
</dbReference>
<dbReference type="InterPro" id="IPR008927">
    <property type="entry name" value="6-PGluconate_DH-like_C_sf"/>
</dbReference>
<keyword evidence="7" id="KW-0560">Oxidoreductase</keyword>
<dbReference type="RefSeq" id="WP_126809326.1">
    <property type="nucleotide sequence ID" value="NZ_NGKA01000012.1"/>
</dbReference>
<dbReference type="InterPro" id="IPR045865">
    <property type="entry name" value="ACT-like_dom_sf"/>
</dbReference>
<reference evidence="13 14" key="1">
    <citation type="submission" date="2017-05" db="EMBL/GenBank/DDBJ databases">
        <title>Vagococcus spp. assemblies.</title>
        <authorList>
            <person name="Gulvik C.A."/>
        </authorList>
    </citation>
    <scope>NUCLEOTIDE SEQUENCE [LARGE SCALE GENOMIC DNA]</scope>
    <source>
        <strain evidence="13 14">CCUG 51432</strain>
    </source>
</reference>
<dbReference type="Pfam" id="PF01842">
    <property type="entry name" value="ACT"/>
    <property type="match status" value="1"/>
</dbReference>
<dbReference type="SUPFAM" id="SSF51735">
    <property type="entry name" value="NAD(P)-binding Rossmann-fold domains"/>
    <property type="match status" value="1"/>
</dbReference>
<gene>
    <name evidence="13" type="ORF">CBF29_08545</name>
</gene>
<evidence type="ECO:0000256" key="6">
    <source>
        <dbReference type="ARBA" id="ARBA00022605"/>
    </source>
</evidence>
<feature type="domain" description="Prephenate/arogenate dehydrogenase" evidence="11">
    <location>
        <begin position="4"/>
        <end position="293"/>
    </location>
</feature>
<dbReference type="CDD" id="cd04909">
    <property type="entry name" value="ACT_PDH-BS"/>
    <property type="match status" value="1"/>
</dbReference>
<keyword evidence="5" id="KW-0827">Tyrosine biosynthesis</keyword>
<dbReference type="GO" id="GO:0008977">
    <property type="term" value="F:prephenate dehydrogenase (NAD+) activity"/>
    <property type="evidence" value="ECO:0007669"/>
    <property type="project" value="UniProtKB-EC"/>
</dbReference>
<evidence type="ECO:0000256" key="3">
    <source>
        <dbReference type="ARBA" id="ARBA00012068"/>
    </source>
</evidence>
<dbReference type="Proteomes" id="UP000287605">
    <property type="component" value="Unassembled WGS sequence"/>
</dbReference>
<dbReference type="SUPFAM" id="SSF55021">
    <property type="entry name" value="ACT-like"/>
    <property type="match status" value="1"/>
</dbReference>
<evidence type="ECO:0000256" key="1">
    <source>
        <dbReference type="ARBA" id="ARBA00005067"/>
    </source>
</evidence>
<accession>A0A430ASG9</accession>
<dbReference type="NCBIfam" id="NF005107">
    <property type="entry name" value="PRK06545.1-5"/>
    <property type="match status" value="1"/>
</dbReference>
<dbReference type="Gene3D" id="3.30.70.260">
    <property type="match status" value="1"/>
</dbReference>
<evidence type="ECO:0000256" key="10">
    <source>
        <dbReference type="ARBA" id="ARBA00049260"/>
    </source>
</evidence>
<keyword evidence="6" id="KW-0028">Amino-acid biosynthesis</keyword>
<dbReference type="InterPro" id="IPR002912">
    <property type="entry name" value="ACT_dom"/>
</dbReference>
<dbReference type="AlphaFoldDB" id="A0A430ASG9"/>
<comment type="catalytic activity">
    <reaction evidence="10">
        <text>prephenate + NAD(+) = 3-(4-hydroxyphenyl)pyruvate + CO2 + NADH</text>
        <dbReference type="Rhea" id="RHEA:13869"/>
        <dbReference type="ChEBI" id="CHEBI:16526"/>
        <dbReference type="ChEBI" id="CHEBI:29934"/>
        <dbReference type="ChEBI" id="CHEBI:36242"/>
        <dbReference type="ChEBI" id="CHEBI:57540"/>
        <dbReference type="ChEBI" id="CHEBI:57945"/>
        <dbReference type="EC" id="1.3.1.12"/>
    </reaction>
</comment>
<keyword evidence="9" id="KW-0057">Aromatic amino acid biosynthesis</keyword>
<organism evidence="13 14">
    <name type="scientific">Vagococcus elongatus</name>
    <dbReference type="NCBI Taxonomy" id="180344"/>
    <lineage>
        <taxon>Bacteria</taxon>
        <taxon>Bacillati</taxon>
        <taxon>Bacillota</taxon>
        <taxon>Bacilli</taxon>
        <taxon>Lactobacillales</taxon>
        <taxon>Enterococcaceae</taxon>
        <taxon>Vagococcus</taxon>
    </lineage>
</organism>
<evidence type="ECO:0000256" key="7">
    <source>
        <dbReference type="ARBA" id="ARBA00023002"/>
    </source>
</evidence>
<dbReference type="PANTHER" id="PTHR21363">
    <property type="entry name" value="PREPHENATE DEHYDROGENASE"/>
    <property type="match status" value="1"/>
</dbReference>
<dbReference type="Gene3D" id="3.40.50.720">
    <property type="entry name" value="NAD(P)-binding Rossmann-like Domain"/>
    <property type="match status" value="1"/>
</dbReference>
<sequence>MKREKVLIVGMGLIGGSIALAIRQAHPEVKIIGMDTNEDSLTLALQKKAIDEKKDDFSEAVIQSDVVFLCTPVRATIEFLNKISSLNLKKPLIITDVGSTKLEISAHAEKVLPENAVYLGGHPMAGSHKSGFIAADPDLFENAYYIFTRSKSSSDEQLAFLKDLLKGTRAKFVEMDAGTHDEITGMVSHLPHIISSALVHQNEVFSEKFPETNQLAAGGFRDMTRIAASDPTMWTDIILSNRRILLHRLEEWQEEVAQVAEWLKDSDQEAIFDFFAKGREIRNRLPVFKEGAIPAFHDLFVTVPDHPGSIADVTNILAKENISLINLKIIENREGIMGTLQLTLKSKKDLALAKQMLENTRQYECYTM</sequence>
<evidence type="ECO:0000259" key="11">
    <source>
        <dbReference type="PROSITE" id="PS51176"/>
    </source>
</evidence>
<evidence type="ECO:0000313" key="13">
    <source>
        <dbReference type="EMBL" id="RSU11001.1"/>
    </source>
</evidence>
<proteinExistence type="inferred from homology"/>
<dbReference type="InterPro" id="IPR036291">
    <property type="entry name" value="NAD(P)-bd_dom_sf"/>
</dbReference>
<dbReference type="InterPro" id="IPR046826">
    <property type="entry name" value="PDH_N"/>
</dbReference>
<evidence type="ECO:0000256" key="8">
    <source>
        <dbReference type="ARBA" id="ARBA00023027"/>
    </source>
</evidence>
<comment type="pathway">
    <text evidence="1">Amino-acid biosynthesis; L-tyrosine biosynthesis; (4-hydroxyphenyl)pyruvate from prephenate (NAD(+) route): step 1/1.</text>
</comment>
<keyword evidence="14" id="KW-1185">Reference proteome</keyword>
<dbReference type="Pfam" id="PF20463">
    <property type="entry name" value="PDH_C"/>
    <property type="match status" value="1"/>
</dbReference>
<evidence type="ECO:0000259" key="12">
    <source>
        <dbReference type="PROSITE" id="PS51671"/>
    </source>
</evidence>
<evidence type="ECO:0000256" key="5">
    <source>
        <dbReference type="ARBA" id="ARBA00022498"/>
    </source>
</evidence>
<dbReference type="Pfam" id="PF02153">
    <property type="entry name" value="PDH_N"/>
    <property type="match status" value="1"/>
</dbReference>
<dbReference type="EMBL" id="NGKA01000012">
    <property type="protein sequence ID" value="RSU11001.1"/>
    <property type="molecule type" value="Genomic_DNA"/>
</dbReference>
<dbReference type="PROSITE" id="PS51176">
    <property type="entry name" value="PDH_ADH"/>
    <property type="match status" value="1"/>
</dbReference>
<dbReference type="FunFam" id="1.10.3660.10:FF:000003">
    <property type="entry name" value="Prephenate dehydrogenase"/>
    <property type="match status" value="1"/>
</dbReference>
<evidence type="ECO:0000256" key="4">
    <source>
        <dbReference type="ARBA" id="ARBA00016891"/>
    </source>
</evidence>
<dbReference type="InterPro" id="IPR046825">
    <property type="entry name" value="PDH_C"/>
</dbReference>
<dbReference type="OrthoDB" id="9802008at2"/>
<dbReference type="InterPro" id="IPR050812">
    <property type="entry name" value="Preph/Arog_dehydrog"/>
</dbReference>
<feature type="domain" description="ACT" evidence="12">
    <location>
        <begin position="298"/>
        <end position="368"/>
    </location>
</feature>
<evidence type="ECO:0000256" key="9">
    <source>
        <dbReference type="ARBA" id="ARBA00023141"/>
    </source>
</evidence>
<dbReference type="UniPathway" id="UPA00122">
    <property type="reaction ID" value="UER00961"/>
</dbReference>
<dbReference type="InterPro" id="IPR003099">
    <property type="entry name" value="Prephen_DH"/>
</dbReference>
<name>A0A430ASG9_9ENTE</name>
<keyword evidence="8" id="KW-0520">NAD</keyword>
<evidence type="ECO:0000256" key="2">
    <source>
        <dbReference type="ARBA" id="ARBA00007964"/>
    </source>
</evidence>
<dbReference type="PROSITE" id="PS51671">
    <property type="entry name" value="ACT"/>
    <property type="match status" value="1"/>
</dbReference>
<evidence type="ECO:0000313" key="14">
    <source>
        <dbReference type="Proteomes" id="UP000287605"/>
    </source>
</evidence>
<dbReference type="GO" id="GO:0004665">
    <property type="term" value="F:prephenate dehydrogenase (NADP+) activity"/>
    <property type="evidence" value="ECO:0007669"/>
    <property type="project" value="InterPro"/>
</dbReference>
<comment type="similarity">
    <text evidence="2">Belongs to the prephenate/arogenate dehydrogenase family.</text>
</comment>
<dbReference type="PANTHER" id="PTHR21363:SF0">
    <property type="entry name" value="PREPHENATE DEHYDROGENASE [NADP(+)]"/>
    <property type="match status" value="1"/>
</dbReference>
<dbReference type="Gene3D" id="1.10.3660.10">
    <property type="entry name" value="6-phosphogluconate dehydrogenase C-terminal like domain"/>
    <property type="match status" value="1"/>
</dbReference>